<feature type="compositionally biased region" description="Low complexity" evidence="1">
    <location>
        <begin position="750"/>
        <end position="760"/>
    </location>
</feature>
<reference evidence="3 4" key="1">
    <citation type="submission" date="2017-09" db="EMBL/GenBank/DDBJ databases">
        <title>Genome sequencing of Besnoitia besnoiti strain Bb-Ger1.</title>
        <authorList>
            <person name="Schares G."/>
            <person name="Venepally P."/>
            <person name="Lorenzi H.A."/>
        </authorList>
    </citation>
    <scope>NUCLEOTIDE SEQUENCE [LARGE SCALE GENOMIC DNA]</scope>
    <source>
        <strain evidence="3 4">Bb-Ger1</strain>
    </source>
</reference>
<feature type="compositionally biased region" description="Basic and acidic residues" evidence="1">
    <location>
        <begin position="763"/>
        <end position="784"/>
    </location>
</feature>
<evidence type="ECO:0008006" key="5">
    <source>
        <dbReference type="Google" id="ProtNLM"/>
    </source>
</evidence>
<sequence length="1232" mass="131639">MGCLRFISKYQLVDVYVVIFMVVFLHFALLRATPLPSAFSFLAYCLLSIFATESLYFVFTAFPRDTASRSASPVPTASLPPPPQSPSSLASRLPPRPLQAPWTARASGYRPPAPTVPVAAAARAGETFGDRRGPPAKAPERAEEACRVGAVPAGELGDDRKSEGETEGTPVSALQPTVSGAPSGCCSHRRYRPFSAPVSAAPVGVARRQQAATSLHAGGFWASDDATSVELGDASPACLACSRPTTRLSVGCGSARPSCRPSCEPAKLGVGECFFRSFFLLFFTLIAGVSARLAWDLPLLHVSVSVGEEKEIGLDSKVLSFAQLVEESWCLGVALPAMVVLVFFPLVCAFVHLLAAALAMFLLLLLRLLVGPNTDATLAGGAEGDLEMRAARGPASRRSRGTRRSPLLRLCCRSQSLPLFLKSCISSLLAVVHLLTDWAMADVFAIGLLTAYFTFNAVHVLAASIPSVSAPSPAAASLLSAPPAASCLLPAGLSALLNSLADAFAPRSGFWASMVFGAAACQLHQLLPSRARVEKLLAAAEPAARTPRGGGRHPEVEAQHAQMFSLRAGGDSAVVSHVNAGPRASYSSSAPSVCVALPPPAAPTEREEAEGAATTGRLLPFRGGGLCRRRRQGQRCEARGLASFGEKRSQLSRLSTPLLGVHTPAAAPEHLRFFSSLSASTSAVFPRDMSAHSSFVAAAASGEELLCFFPARRQGEGPQSLGAADVRSASECDGGACVAQQGGLQTAQLEASVSEESVSATSFRRERSDGARKAPRGRRDDGAKPSRRGGVENAALGESPSAFSQDKDRVSEEKKDSSGASADSPVERPLCDCALPHEAHERDYGSASLFQSLDEVVGTVPLLAPPFLRTPSDDTRRLALVRDPLSGSRKPQVDENRLSTEKRRKPTHWRYLTLQVLTRLTAVVALLAALFLWPIEKPRILDLEIINDKVGKYYPVISRGVKPLIPATVGNCTATGPDLPPEPCAGHDILYHFRNFYYEATARWITGVNTTEIEYIRLSNRQAEPTALCGAREDAEERPARLRQGGWVTGGEDETWLTVDIGGRISELNLSLRIGQCMTPDAWKAPTCDTLWDNTTSCCGKNITFSAQLEARCTDTPPTYFSAFNVTDFHVSPLKVNESVLGLFNVTVANITKGVEREIKAQIQSFLSPENRFIPWDEDTKLSLQELANHLVAVNAPAGFHCRAPPNAQNPLSGTGEIRLGCANVNRIREEL</sequence>
<evidence type="ECO:0000313" key="4">
    <source>
        <dbReference type="Proteomes" id="UP000224006"/>
    </source>
</evidence>
<feature type="region of interest" description="Disordered" evidence="1">
    <location>
        <begin position="749"/>
        <end position="829"/>
    </location>
</feature>
<gene>
    <name evidence="3" type="ORF">BESB_061740</name>
</gene>
<keyword evidence="2" id="KW-0812">Transmembrane</keyword>
<feature type="transmembrane region" description="Helical" evidence="2">
    <location>
        <begin position="442"/>
        <end position="462"/>
    </location>
</feature>
<protein>
    <recommendedName>
        <fullName evidence="5">Transmembrane protein</fullName>
    </recommendedName>
</protein>
<evidence type="ECO:0000256" key="1">
    <source>
        <dbReference type="SAM" id="MobiDB-lite"/>
    </source>
</evidence>
<name>A0A2A9MI66_BESBE</name>
<evidence type="ECO:0000256" key="2">
    <source>
        <dbReference type="SAM" id="Phobius"/>
    </source>
</evidence>
<feature type="region of interest" description="Disordered" evidence="1">
    <location>
        <begin position="882"/>
        <end position="901"/>
    </location>
</feature>
<evidence type="ECO:0000313" key="3">
    <source>
        <dbReference type="EMBL" id="PFH35287.1"/>
    </source>
</evidence>
<feature type="transmembrane region" description="Helical" evidence="2">
    <location>
        <begin position="274"/>
        <end position="295"/>
    </location>
</feature>
<feature type="transmembrane region" description="Helical" evidence="2">
    <location>
        <begin position="333"/>
        <end position="366"/>
    </location>
</feature>
<feature type="region of interest" description="Disordered" evidence="1">
    <location>
        <begin position="153"/>
        <end position="180"/>
    </location>
</feature>
<dbReference type="GeneID" id="40311102"/>
<proteinExistence type="predicted"/>
<organism evidence="3 4">
    <name type="scientific">Besnoitia besnoiti</name>
    <name type="common">Apicomplexan protozoan</name>
    <dbReference type="NCBI Taxonomy" id="94643"/>
    <lineage>
        <taxon>Eukaryota</taxon>
        <taxon>Sar</taxon>
        <taxon>Alveolata</taxon>
        <taxon>Apicomplexa</taxon>
        <taxon>Conoidasida</taxon>
        <taxon>Coccidia</taxon>
        <taxon>Eucoccidiorida</taxon>
        <taxon>Eimeriorina</taxon>
        <taxon>Sarcocystidae</taxon>
        <taxon>Besnoitia</taxon>
    </lineage>
</organism>
<comment type="caution">
    <text evidence="3">The sequence shown here is derived from an EMBL/GenBank/DDBJ whole genome shotgun (WGS) entry which is preliminary data.</text>
</comment>
<feature type="region of interest" description="Disordered" evidence="1">
    <location>
        <begin position="70"/>
        <end position="115"/>
    </location>
</feature>
<feature type="transmembrane region" description="Helical" evidence="2">
    <location>
        <begin position="12"/>
        <end position="29"/>
    </location>
</feature>
<dbReference type="OrthoDB" id="331293at2759"/>
<accession>A0A2A9MI66</accession>
<dbReference type="AlphaFoldDB" id="A0A2A9MI66"/>
<dbReference type="RefSeq" id="XP_029219296.1">
    <property type="nucleotide sequence ID" value="XM_029364588.1"/>
</dbReference>
<dbReference type="Proteomes" id="UP000224006">
    <property type="component" value="Chromosome V"/>
</dbReference>
<keyword evidence="4" id="KW-1185">Reference proteome</keyword>
<feature type="transmembrane region" description="Helical" evidence="2">
    <location>
        <begin position="474"/>
        <end position="497"/>
    </location>
</feature>
<dbReference type="KEGG" id="bbes:BESB_061740"/>
<dbReference type="EMBL" id="NWUJ01000005">
    <property type="protein sequence ID" value="PFH35287.1"/>
    <property type="molecule type" value="Genomic_DNA"/>
</dbReference>
<feature type="transmembrane region" description="Helical" evidence="2">
    <location>
        <begin position="41"/>
        <end position="62"/>
    </location>
</feature>
<keyword evidence="2" id="KW-0472">Membrane</keyword>
<dbReference type="VEuPathDB" id="ToxoDB:BESB_061740"/>
<feature type="compositionally biased region" description="Basic and acidic residues" evidence="1">
    <location>
        <begin position="891"/>
        <end position="901"/>
    </location>
</feature>
<keyword evidence="2" id="KW-1133">Transmembrane helix</keyword>
<feature type="compositionally biased region" description="Basic and acidic residues" evidence="1">
    <location>
        <begin position="805"/>
        <end position="817"/>
    </location>
</feature>
<feature type="transmembrane region" description="Helical" evidence="2">
    <location>
        <begin position="911"/>
        <end position="933"/>
    </location>
</feature>